<organism evidence="1 2">
    <name type="scientific">Trichinella patagoniensis</name>
    <dbReference type="NCBI Taxonomy" id="990121"/>
    <lineage>
        <taxon>Eukaryota</taxon>
        <taxon>Metazoa</taxon>
        <taxon>Ecdysozoa</taxon>
        <taxon>Nematoda</taxon>
        <taxon>Enoplea</taxon>
        <taxon>Dorylaimia</taxon>
        <taxon>Trichinellida</taxon>
        <taxon>Trichinellidae</taxon>
        <taxon>Trichinella</taxon>
    </lineage>
</organism>
<reference evidence="1 2" key="1">
    <citation type="submission" date="2015-01" db="EMBL/GenBank/DDBJ databases">
        <title>Evolution of Trichinella species and genotypes.</title>
        <authorList>
            <person name="Korhonen P.K."/>
            <person name="Edoardo P."/>
            <person name="Giuseppe L.R."/>
            <person name="Gasser R.B."/>
        </authorList>
    </citation>
    <scope>NUCLEOTIDE SEQUENCE [LARGE SCALE GENOMIC DNA]</scope>
    <source>
        <strain evidence="1">ISS2496</strain>
    </source>
</reference>
<protein>
    <submittedName>
        <fullName evidence="1">Uncharacterized protein</fullName>
    </submittedName>
</protein>
<name>A0A0V0Z5F8_9BILA</name>
<dbReference type="Proteomes" id="UP000054783">
    <property type="component" value="Unassembled WGS sequence"/>
</dbReference>
<evidence type="ECO:0000313" key="1">
    <source>
        <dbReference type="EMBL" id="KRY07712.1"/>
    </source>
</evidence>
<sequence>MITIRWLYFNTTSEPTGSTFTPSICQHFKCHGPEGLVLISPLTPPTFCSKISLVAAQTRALLRKCSKRKN</sequence>
<accession>A0A0V0Z5F8</accession>
<dbReference type="EMBL" id="JYDQ01000413">
    <property type="protein sequence ID" value="KRY07712.1"/>
    <property type="molecule type" value="Genomic_DNA"/>
</dbReference>
<gene>
    <name evidence="1" type="ORF">T12_11436</name>
</gene>
<comment type="caution">
    <text evidence="1">The sequence shown here is derived from an EMBL/GenBank/DDBJ whole genome shotgun (WGS) entry which is preliminary data.</text>
</comment>
<evidence type="ECO:0000313" key="2">
    <source>
        <dbReference type="Proteomes" id="UP000054783"/>
    </source>
</evidence>
<dbReference type="AlphaFoldDB" id="A0A0V0Z5F8"/>
<proteinExistence type="predicted"/>
<keyword evidence="2" id="KW-1185">Reference proteome</keyword>